<organism evidence="2 3">
    <name type="scientific">Thalassococcus profundi</name>
    <dbReference type="NCBI Taxonomy" id="2282382"/>
    <lineage>
        <taxon>Bacteria</taxon>
        <taxon>Pseudomonadati</taxon>
        <taxon>Pseudomonadota</taxon>
        <taxon>Alphaproteobacteria</taxon>
        <taxon>Rhodobacterales</taxon>
        <taxon>Roseobacteraceae</taxon>
        <taxon>Thalassococcus</taxon>
    </lineage>
</organism>
<dbReference type="Pfam" id="PF01656">
    <property type="entry name" value="CbiA"/>
    <property type="match status" value="1"/>
</dbReference>
<dbReference type="InterPro" id="IPR048089">
    <property type="entry name" value="McdA"/>
</dbReference>
<dbReference type="InterPro" id="IPR050678">
    <property type="entry name" value="DNA_Partitioning_ATPase"/>
</dbReference>
<dbReference type="PIRSF" id="PIRSF009320">
    <property type="entry name" value="Nuc_binding_HP_1000"/>
    <property type="match status" value="1"/>
</dbReference>
<dbReference type="InterPro" id="IPR027417">
    <property type="entry name" value="P-loop_NTPase"/>
</dbReference>
<dbReference type="PANTHER" id="PTHR13696">
    <property type="entry name" value="P-LOOP CONTAINING NUCLEOSIDE TRIPHOSPHATE HYDROLASE"/>
    <property type="match status" value="1"/>
</dbReference>
<protein>
    <submittedName>
        <fullName evidence="2">ParA family protein</fullName>
    </submittedName>
</protein>
<evidence type="ECO:0000259" key="1">
    <source>
        <dbReference type="Pfam" id="PF01656"/>
    </source>
</evidence>
<dbReference type="Proteomes" id="UP000253977">
    <property type="component" value="Unassembled WGS sequence"/>
</dbReference>
<dbReference type="InterPro" id="IPR002586">
    <property type="entry name" value="CobQ/CobB/MinD/ParA_Nub-bd_dom"/>
</dbReference>
<dbReference type="RefSeq" id="WP_114512639.1">
    <property type="nucleotide sequence ID" value="NZ_QPMK01000021.1"/>
</dbReference>
<sequence>MAGAIITVAQQKGGSGKTTLTANLAIGFLRQGKRVALVDIDPQGSLGRWFMTRLETDEALVENLDFATSSAWGITYECRKLADGHDVVIVDTPPKADSDLRPALRAADLVIVPVSMSHVDLWATEGVLDLARREDKEALVVINRARAGTRLAADVAEAAGKLSARIADTQLANRVIYAEALGRGRGAAEGPKTPARAEVDALAEEVAGILADL</sequence>
<dbReference type="AlphaFoldDB" id="A0A369TK66"/>
<feature type="domain" description="CobQ/CobB/MinD/ParA nucleotide binding" evidence="1">
    <location>
        <begin position="6"/>
        <end position="158"/>
    </location>
</feature>
<proteinExistence type="predicted"/>
<dbReference type="CDD" id="cd02042">
    <property type="entry name" value="ParAB_family"/>
    <property type="match status" value="1"/>
</dbReference>
<keyword evidence="3" id="KW-1185">Reference proteome</keyword>
<dbReference type="NCBIfam" id="NF041546">
    <property type="entry name" value="ParA_partition"/>
    <property type="match status" value="1"/>
</dbReference>
<gene>
    <name evidence="2" type="ORF">DU478_19915</name>
</gene>
<accession>A0A369TK66</accession>
<reference evidence="2 3" key="1">
    <citation type="submission" date="2018-07" db="EMBL/GenBank/DDBJ databases">
        <title>Thalassococcus profundi sp. nov., a marine bacterium isolated from deep seawater of Okinawa Trough.</title>
        <authorList>
            <person name="Yu M."/>
        </authorList>
    </citation>
    <scope>NUCLEOTIDE SEQUENCE [LARGE SCALE GENOMIC DNA]</scope>
    <source>
        <strain evidence="2 3">WRAS1</strain>
    </source>
</reference>
<evidence type="ECO:0000313" key="2">
    <source>
        <dbReference type="EMBL" id="RDD64527.1"/>
    </source>
</evidence>
<evidence type="ECO:0000313" key="3">
    <source>
        <dbReference type="Proteomes" id="UP000253977"/>
    </source>
</evidence>
<comment type="caution">
    <text evidence="2">The sequence shown here is derived from an EMBL/GenBank/DDBJ whole genome shotgun (WGS) entry which is preliminary data.</text>
</comment>
<dbReference type="OrthoDB" id="9804460at2"/>
<dbReference type="EMBL" id="QPMK01000021">
    <property type="protein sequence ID" value="RDD64527.1"/>
    <property type="molecule type" value="Genomic_DNA"/>
</dbReference>
<dbReference type="SUPFAM" id="SSF52540">
    <property type="entry name" value="P-loop containing nucleoside triphosphate hydrolases"/>
    <property type="match status" value="1"/>
</dbReference>
<dbReference type="Gene3D" id="3.40.50.300">
    <property type="entry name" value="P-loop containing nucleotide triphosphate hydrolases"/>
    <property type="match status" value="1"/>
</dbReference>
<dbReference type="PANTHER" id="PTHR13696:SF96">
    <property type="entry name" value="COBQ_COBB_MIND_PARA NUCLEOTIDE BINDING DOMAIN-CONTAINING PROTEIN"/>
    <property type="match status" value="1"/>
</dbReference>
<name>A0A369TK66_9RHOB</name>